<dbReference type="Proteomes" id="UP000269396">
    <property type="component" value="Unassembled WGS sequence"/>
</dbReference>
<gene>
    <name evidence="1" type="ORF">SMTD_LOCUS13517</name>
</gene>
<sequence length="120" mass="13490">MPDVLKETLSNLSKGRILSSNMRCLESAEVTCYRGNDLRPAKGIAVKNVEKSMVRIQGINDLSKHNRHVDQIQFQEPDHTGSTSNTRSDRHKKNLRTRHTISYRHLDSNLSCGGCGVCIN</sequence>
<proteinExistence type="predicted"/>
<accession>A0A183PGN1</accession>
<reference evidence="1 2" key="1">
    <citation type="submission" date="2018-11" db="EMBL/GenBank/DDBJ databases">
        <authorList>
            <consortium name="Pathogen Informatics"/>
        </authorList>
    </citation>
    <scope>NUCLEOTIDE SEQUENCE [LARGE SCALE GENOMIC DNA]</scope>
    <source>
        <strain>Denwood</strain>
        <strain evidence="2">Zambia</strain>
    </source>
</reference>
<protein>
    <submittedName>
        <fullName evidence="1">Uncharacterized protein</fullName>
    </submittedName>
</protein>
<evidence type="ECO:0000313" key="2">
    <source>
        <dbReference type="Proteomes" id="UP000269396"/>
    </source>
</evidence>
<keyword evidence="2" id="KW-1185">Reference proteome</keyword>
<dbReference type="STRING" id="31246.A0A183PGN1"/>
<evidence type="ECO:0000313" key="1">
    <source>
        <dbReference type="EMBL" id="VDP63706.1"/>
    </source>
</evidence>
<organism evidence="1 2">
    <name type="scientific">Schistosoma mattheei</name>
    <dbReference type="NCBI Taxonomy" id="31246"/>
    <lineage>
        <taxon>Eukaryota</taxon>
        <taxon>Metazoa</taxon>
        <taxon>Spiralia</taxon>
        <taxon>Lophotrochozoa</taxon>
        <taxon>Platyhelminthes</taxon>
        <taxon>Trematoda</taxon>
        <taxon>Digenea</taxon>
        <taxon>Strigeidida</taxon>
        <taxon>Schistosomatoidea</taxon>
        <taxon>Schistosomatidae</taxon>
        <taxon>Schistosoma</taxon>
    </lineage>
</organism>
<dbReference type="AlphaFoldDB" id="A0A183PGN1"/>
<dbReference type="EMBL" id="UZAL01033586">
    <property type="protein sequence ID" value="VDP63706.1"/>
    <property type="molecule type" value="Genomic_DNA"/>
</dbReference>
<name>A0A183PGN1_9TREM</name>